<dbReference type="InterPro" id="IPR001313">
    <property type="entry name" value="Pumilio_RNA-bd_rpt"/>
</dbReference>
<dbReference type="InterPro" id="IPR011989">
    <property type="entry name" value="ARM-like"/>
</dbReference>
<sequence length="694" mass="76234">MRTAKAAAEWTEDRELDLLLGEIPQVTSPQGRQRGVGVIGDGNGVHGASGCDGYASPMRLGGRRVHCPPGGDGYDAQRHAKDAYYDMVLNRRENGAPLRGGGGGGDAEGVGFPAPSPVPGPFIGSVVPPPLALGVDYPEQQLVVNQLQSLRIGDAQAALLRQGPAPVMSTTPIEVPAAHGAYHGYNFAASGSSIRHEHVFLDQAKADGYVAARPHRLVSDVGLDNFGVFPRTLDTSTGIGWGQGFMQPDFAQSYLLSSQAGNAYGGVPVADDGFVRGRNQFEAFHPDSSPTEAGAEFFSSNPAALDFRGGPKRHYAYGAIPVAEVYHCENSLMFGGKNMNFLECERKRSFRRVNNRAPELGNLRTLRFDDVVRVKEGSIYYHMAKDKNGCRYLQDKFLEGKHHVDAIFEGIINHIADLMISSAGNYLVQEMVEVCDEGQRLRIILALTQDPVKMIAISLNTHGTRVVQRLIEKVTSRELIKLIISALQPGFMLLVNDPNGTHVIQKCLANFGAEDNKFIFEGAAANYFNMAVQRHGCCVLQKCISTARGRYQANLIVKICAHGFELAQDIFGNYVVQHVLKQKIPYANARLASLFEGKYIYLSKQKVSSNVVQRCIEFFPDDAKAVIVHEFLLLRGSHFEQLVTDPYANYVINTALNNTRGHLLNALVEAIRPHEDAIRTHPCCKRICRFLSRW</sequence>
<evidence type="ECO:0000313" key="6">
    <source>
        <dbReference type="EMBL" id="PWZ53811.1"/>
    </source>
</evidence>
<dbReference type="PANTHER" id="PTHR12537:SF163">
    <property type="entry name" value="OS03G0191700 PROTEIN"/>
    <property type="match status" value="1"/>
</dbReference>
<proteinExistence type="predicted"/>
<dbReference type="Pfam" id="PF00806">
    <property type="entry name" value="PUF"/>
    <property type="match status" value="8"/>
</dbReference>
<name>A0A317Y7R8_MAIZE</name>
<dbReference type="FunFam" id="1.25.10.10:FF:000237">
    <property type="entry name" value="Pumilio homolog 9"/>
    <property type="match status" value="1"/>
</dbReference>
<dbReference type="InterPro" id="IPR033133">
    <property type="entry name" value="PUM-HD"/>
</dbReference>
<dbReference type="Proteomes" id="UP000251960">
    <property type="component" value="Chromosome 1"/>
</dbReference>
<gene>
    <name evidence="6" type="primary">APUM7_2</name>
    <name evidence="6" type="ORF">Zm00014a_016297</name>
</gene>
<organism evidence="6">
    <name type="scientific">Zea mays</name>
    <name type="common">Maize</name>
    <dbReference type="NCBI Taxonomy" id="4577"/>
    <lineage>
        <taxon>Eukaryota</taxon>
        <taxon>Viridiplantae</taxon>
        <taxon>Streptophyta</taxon>
        <taxon>Embryophyta</taxon>
        <taxon>Tracheophyta</taxon>
        <taxon>Spermatophyta</taxon>
        <taxon>Magnoliopsida</taxon>
        <taxon>Liliopsida</taxon>
        <taxon>Poales</taxon>
        <taxon>Poaceae</taxon>
        <taxon>PACMAD clade</taxon>
        <taxon>Panicoideae</taxon>
        <taxon>Andropogonodae</taxon>
        <taxon>Andropogoneae</taxon>
        <taxon>Tripsacinae</taxon>
        <taxon>Zea</taxon>
    </lineage>
</organism>
<feature type="repeat" description="Pumilio" evidence="4">
    <location>
        <begin position="449"/>
        <end position="485"/>
    </location>
</feature>
<comment type="function">
    <text evidence="3">Sequence-specific RNA-binding protein that regulates translation and mRNA stability by binding the 3'-UTR of target mRNAs.</text>
</comment>
<dbReference type="PROSITE" id="PS50303">
    <property type="entry name" value="PUM_HD"/>
    <property type="match status" value="1"/>
</dbReference>
<dbReference type="AlphaFoldDB" id="A0A317Y7R8"/>
<dbReference type="EMBL" id="NCVQ01000001">
    <property type="protein sequence ID" value="PWZ53811.1"/>
    <property type="molecule type" value="Genomic_DNA"/>
</dbReference>
<dbReference type="PANTHER" id="PTHR12537">
    <property type="entry name" value="RNA BINDING PROTEIN PUMILIO-RELATED"/>
    <property type="match status" value="1"/>
</dbReference>
<reference evidence="6" key="1">
    <citation type="journal article" date="2018" name="Nat. Genet.">
        <title>Extensive intraspecific gene order and gene structural variations between Mo17 and other maize genomes.</title>
        <authorList>
            <person name="Sun S."/>
            <person name="Zhou Y."/>
            <person name="Chen J."/>
            <person name="Shi J."/>
            <person name="Zhao H."/>
            <person name="Zhao H."/>
            <person name="Song W."/>
            <person name="Zhang M."/>
            <person name="Cui Y."/>
            <person name="Dong X."/>
            <person name="Liu H."/>
            <person name="Ma X."/>
            <person name="Jiao Y."/>
            <person name="Wang B."/>
            <person name="Wei X."/>
            <person name="Stein J.C."/>
            <person name="Glaubitz J.C."/>
            <person name="Lu F."/>
            <person name="Yu G."/>
            <person name="Liang C."/>
            <person name="Fengler K."/>
            <person name="Li B."/>
            <person name="Rafalski A."/>
            <person name="Schnable P.S."/>
            <person name="Ware D.H."/>
            <person name="Buckler E.S."/>
            <person name="Lai J."/>
        </authorList>
    </citation>
    <scope>NUCLEOTIDE SEQUENCE [LARGE SCALE GENOMIC DNA]</scope>
    <source>
        <tissue evidence="6">Seedling</tissue>
    </source>
</reference>
<dbReference type="GO" id="GO:0003723">
    <property type="term" value="F:RNA binding"/>
    <property type="evidence" value="ECO:0007669"/>
    <property type="project" value="InterPro"/>
</dbReference>
<keyword evidence="2" id="KW-0810">Translation regulation</keyword>
<dbReference type="PROSITE" id="PS50302">
    <property type="entry name" value="PUM"/>
    <property type="match status" value="5"/>
</dbReference>
<dbReference type="Gene3D" id="1.25.10.10">
    <property type="entry name" value="Leucine-rich Repeat Variant"/>
    <property type="match status" value="1"/>
</dbReference>
<comment type="caution">
    <text evidence="6">The sequence shown here is derived from an EMBL/GenBank/DDBJ whole genome shotgun (WGS) entry which is preliminary data.</text>
</comment>
<dbReference type="ExpressionAtlas" id="A0A317Y7R8">
    <property type="expression patterns" value="baseline and differential"/>
</dbReference>
<feature type="repeat" description="Pumilio" evidence="4">
    <location>
        <begin position="410"/>
        <end position="446"/>
    </location>
</feature>
<keyword evidence="1" id="KW-0677">Repeat</keyword>
<dbReference type="InterPro" id="IPR033712">
    <property type="entry name" value="Pumilio_RNA-bd"/>
</dbReference>
<evidence type="ECO:0000256" key="4">
    <source>
        <dbReference type="PROSITE-ProRule" id="PRU00317"/>
    </source>
</evidence>
<dbReference type="InterPro" id="IPR016024">
    <property type="entry name" value="ARM-type_fold"/>
</dbReference>
<feature type="repeat" description="Pumilio" evidence="4">
    <location>
        <begin position="558"/>
        <end position="593"/>
    </location>
</feature>
<feature type="repeat" description="Pumilio" evidence="4">
    <location>
        <begin position="486"/>
        <end position="521"/>
    </location>
</feature>
<accession>A0A317Y7R8</accession>
<evidence type="ECO:0000256" key="1">
    <source>
        <dbReference type="ARBA" id="ARBA00022737"/>
    </source>
</evidence>
<dbReference type="GO" id="GO:0006417">
    <property type="term" value="P:regulation of translation"/>
    <property type="evidence" value="ECO:0007669"/>
    <property type="project" value="UniProtKB-KW"/>
</dbReference>
<dbReference type="SMART" id="SM00025">
    <property type="entry name" value="Pumilio"/>
    <property type="match status" value="8"/>
</dbReference>
<dbReference type="CDD" id="cd07920">
    <property type="entry name" value="Pumilio"/>
    <property type="match status" value="1"/>
</dbReference>
<feature type="repeat" description="Pumilio" evidence="4">
    <location>
        <begin position="630"/>
        <end position="669"/>
    </location>
</feature>
<protein>
    <submittedName>
        <fullName evidence="6">Putative pumilio 7, chloroplastic</fullName>
    </submittedName>
</protein>
<evidence type="ECO:0000256" key="2">
    <source>
        <dbReference type="ARBA" id="ARBA00022845"/>
    </source>
</evidence>
<dbReference type="SUPFAM" id="SSF48371">
    <property type="entry name" value="ARM repeat"/>
    <property type="match status" value="1"/>
</dbReference>
<evidence type="ECO:0000256" key="3">
    <source>
        <dbReference type="ARBA" id="ARBA00058490"/>
    </source>
</evidence>
<evidence type="ECO:0000259" key="5">
    <source>
        <dbReference type="PROSITE" id="PS50303"/>
    </source>
</evidence>
<feature type="domain" description="PUM-HD" evidence="5">
    <location>
        <begin position="345"/>
        <end position="694"/>
    </location>
</feature>